<dbReference type="CDD" id="cd06173">
    <property type="entry name" value="MFS_MefA_like"/>
    <property type="match status" value="1"/>
</dbReference>
<evidence type="ECO:0000256" key="2">
    <source>
        <dbReference type="ARBA" id="ARBA00022448"/>
    </source>
</evidence>
<feature type="transmembrane region" description="Helical" evidence="7">
    <location>
        <begin position="306"/>
        <end position="327"/>
    </location>
</feature>
<feature type="transmembrane region" description="Helical" evidence="7">
    <location>
        <begin position="364"/>
        <end position="384"/>
    </location>
</feature>
<dbReference type="PANTHER" id="PTHR23513">
    <property type="entry name" value="INTEGRAL MEMBRANE EFFLUX PROTEIN-RELATED"/>
    <property type="match status" value="1"/>
</dbReference>
<evidence type="ECO:0000313" key="8">
    <source>
        <dbReference type="EMBL" id="TLP50893.1"/>
    </source>
</evidence>
<protein>
    <submittedName>
        <fullName evidence="8">MFS transporter</fullName>
    </submittedName>
</protein>
<feature type="transmembrane region" description="Helical" evidence="7">
    <location>
        <begin position="247"/>
        <end position="264"/>
    </location>
</feature>
<feature type="transmembrane region" description="Helical" evidence="7">
    <location>
        <begin position="33"/>
        <end position="58"/>
    </location>
</feature>
<organism evidence="8 9">
    <name type="scientific">Microbispora triticiradicis</name>
    <dbReference type="NCBI Taxonomy" id="2200763"/>
    <lineage>
        <taxon>Bacteria</taxon>
        <taxon>Bacillati</taxon>
        <taxon>Actinomycetota</taxon>
        <taxon>Actinomycetes</taxon>
        <taxon>Streptosporangiales</taxon>
        <taxon>Streptosporangiaceae</taxon>
        <taxon>Microbispora</taxon>
    </lineage>
</organism>
<comment type="caution">
    <text evidence="8">The sequence shown here is derived from an EMBL/GenBank/DDBJ whole genome shotgun (WGS) entry which is preliminary data.</text>
</comment>
<evidence type="ECO:0000256" key="6">
    <source>
        <dbReference type="ARBA" id="ARBA00023136"/>
    </source>
</evidence>
<sequence>MFPKKHWKMTEKTQPPNTGEATTLIRNRDFVRLWLSQTLSAIGSRVSYLAYPLLILAISGSTAAAGAVAGTAALVEIAVRIPAGVLLDRFDRRKLMLWTEAARVAAMITALTAAALNWISVPLVFAVAAVDAGGSALFESAERTVLRHIVAQGQIPVAIARNEARTFTAELLGPALGGALFGLARALPFLFNTVAYATSFFAVLAIRRSFRGNRPEQHEGITKAFAAGFEFIWRQPFLRAVAMVEPLLNMAFSGTLFVIIVVLHDADIPAYGIGVAMAVMAVGGILGAVASPWLQRLLSPRLRIVLLAWTSALMAATCVVLPSGYWVVAPMPILVFFAPCTTATVLGHQTAITPDHLHGRVVAALRLFMTGMNPIAPLAAGVLLEHLRSPAVFAIFASVFVLASVIVTFSKGIREMGEHARLEPIAMGN</sequence>
<dbReference type="GO" id="GO:0005886">
    <property type="term" value="C:plasma membrane"/>
    <property type="evidence" value="ECO:0007669"/>
    <property type="project" value="UniProtKB-SubCell"/>
</dbReference>
<evidence type="ECO:0000256" key="7">
    <source>
        <dbReference type="SAM" id="Phobius"/>
    </source>
</evidence>
<feature type="transmembrane region" description="Helical" evidence="7">
    <location>
        <begin position="270"/>
        <end position="294"/>
    </location>
</feature>
<gene>
    <name evidence="8" type="ORF">FED44_34625</name>
</gene>
<reference evidence="8" key="1">
    <citation type="submission" date="2019-05" db="EMBL/GenBank/DDBJ databases">
        <title>Isolation, diversity and antifungal activity of Actinobacteria from wheat.</title>
        <authorList>
            <person name="Yu B."/>
        </authorList>
    </citation>
    <scope>NUCLEOTIDE SEQUENCE [LARGE SCALE GENOMIC DNA]</scope>
    <source>
        <strain evidence="8">NEAU-HEGS1-5</strain>
    </source>
</reference>
<keyword evidence="4 7" id="KW-0812">Transmembrane</keyword>
<feature type="transmembrane region" description="Helical" evidence="7">
    <location>
        <begin position="104"/>
        <end position="130"/>
    </location>
</feature>
<dbReference type="EMBL" id="VANP01000025">
    <property type="protein sequence ID" value="TLP50893.1"/>
    <property type="molecule type" value="Genomic_DNA"/>
</dbReference>
<dbReference type="Gene3D" id="1.20.1250.20">
    <property type="entry name" value="MFS general substrate transporter like domains"/>
    <property type="match status" value="1"/>
</dbReference>
<proteinExistence type="predicted"/>
<feature type="transmembrane region" description="Helical" evidence="7">
    <location>
        <begin position="64"/>
        <end position="83"/>
    </location>
</feature>
<dbReference type="SUPFAM" id="SSF103473">
    <property type="entry name" value="MFS general substrate transporter"/>
    <property type="match status" value="1"/>
</dbReference>
<keyword evidence="6 7" id="KW-0472">Membrane</keyword>
<dbReference type="InterPro" id="IPR010290">
    <property type="entry name" value="TM_effector"/>
</dbReference>
<name>A0A5R8YH33_9ACTN</name>
<evidence type="ECO:0000313" key="9">
    <source>
        <dbReference type="Proteomes" id="UP000309033"/>
    </source>
</evidence>
<dbReference type="PANTHER" id="PTHR23513:SF6">
    <property type="entry name" value="MAJOR FACILITATOR SUPERFAMILY ASSOCIATED DOMAIN-CONTAINING PROTEIN"/>
    <property type="match status" value="1"/>
</dbReference>
<keyword evidence="5 7" id="KW-1133">Transmembrane helix</keyword>
<feature type="transmembrane region" description="Helical" evidence="7">
    <location>
        <begin position="390"/>
        <end position="409"/>
    </location>
</feature>
<keyword evidence="2" id="KW-0813">Transport</keyword>
<dbReference type="OrthoDB" id="3542743at2"/>
<dbReference type="Proteomes" id="UP000309033">
    <property type="component" value="Unassembled WGS sequence"/>
</dbReference>
<evidence type="ECO:0000256" key="1">
    <source>
        <dbReference type="ARBA" id="ARBA00004651"/>
    </source>
</evidence>
<accession>A0A5R8YH33</accession>
<evidence type="ECO:0000256" key="3">
    <source>
        <dbReference type="ARBA" id="ARBA00022475"/>
    </source>
</evidence>
<keyword evidence="3" id="KW-1003">Cell membrane</keyword>
<keyword evidence="9" id="KW-1185">Reference proteome</keyword>
<feature type="transmembrane region" description="Helical" evidence="7">
    <location>
        <begin position="186"/>
        <end position="206"/>
    </location>
</feature>
<dbReference type="InterPro" id="IPR036259">
    <property type="entry name" value="MFS_trans_sf"/>
</dbReference>
<dbReference type="Pfam" id="PF05977">
    <property type="entry name" value="MFS_3"/>
    <property type="match status" value="1"/>
</dbReference>
<dbReference type="AlphaFoldDB" id="A0A5R8YH33"/>
<evidence type="ECO:0000256" key="5">
    <source>
        <dbReference type="ARBA" id="ARBA00022989"/>
    </source>
</evidence>
<comment type="subcellular location">
    <subcellularLocation>
        <location evidence="1">Cell membrane</location>
        <topology evidence="1">Multi-pass membrane protein</topology>
    </subcellularLocation>
</comment>
<evidence type="ECO:0000256" key="4">
    <source>
        <dbReference type="ARBA" id="ARBA00022692"/>
    </source>
</evidence>